<evidence type="ECO:0000256" key="2">
    <source>
        <dbReference type="SAM" id="MobiDB-lite"/>
    </source>
</evidence>
<name>A0A140HEN5_9VIRU</name>
<proteinExistence type="predicted"/>
<organism evidence="3">
    <name type="scientific">Braid Burn virus</name>
    <dbReference type="NCBI Taxonomy" id="1807796"/>
    <lineage>
        <taxon>Viruses</taxon>
    </lineage>
</organism>
<dbReference type="GO" id="GO:0016787">
    <property type="term" value="F:hydrolase activity"/>
    <property type="evidence" value="ECO:0007669"/>
    <property type="project" value="UniProtKB-KW"/>
</dbReference>
<dbReference type="SUPFAM" id="SSF50494">
    <property type="entry name" value="Trypsin-like serine proteases"/>
    <property type="match status" value="1"/>
</dbReference>
<accession>A0A140HEN5</accession>
<keyword evidence="1" id="KW-0378">Hydrolase</keyword>
<dbReference type="EMBL" id="KU754508">
    <property type="protein sequence ID" value="AMO03212.1"/>
    <property type="molecule type" value="Genomic_RNA"/>
</dbReference>
<feature type="non-terminal residue" evidence="3">
    <location>
        <position position="1"/>
    </location>
</feature>
<reference evidence="3" key="1">
    <citation type="journal article" date="2016" name="Evol. Bioinform. Online">
        <title>Twenty-five new viruses associated with the Drosophilidae (Diptera).</title>
        <authorList>
            <person name="Webster C.L."/>
            <person name="Longdon B."/>
            <person name="Lewis S.H."/>
            <person name="Obbard D.J."/>
        </authorList>
    </citation>
    <scope>NUCLEOTIDE SEQUENCE</scope>
    <source>
        <strain evidence="3">Pool-seq</strain>
    </source>
</reference>
<evidence type="ECO:0000313" key="3">
    <source>
        <dbReference type="EMBL" id="AMO03212.1"/>
    </source>
</evidence>
<dbReference type="InterPro" id="IPR009003">
    <property type="entry name" value="Peptidase_S1_PA"/>
</dbReference>
<evidence type="ECO:0000256" key="1">
    <source>
        <dbReference type="ARBA" id="ARBA00022801"/>
    </source>
</evidence>
<protein>
    <submittedName>
        <fullName evidence="3">Uncharacterized protein</fullName>
    </submittedName>
</protein>
<sequence length="409" mass="43713">YALIAGASYVTWHLTKEGCVGWIAKQAGKLVPGFRTIRNIVGKIEVVPGDGLTRNRYVMESRKAGSDEIGMTCPKSQAVVCEKVDGQFVMIGCAVRFENNWVVGPDHVLGIGGGRSKYLVGKQSNICLDLKERVPLDADLVAIHLSDRDMSTVGVSICKIGPVPDCGSFVQIVGPENKGTSGRLVADRSVFGRVVYEATTLPGYSGAAYTNGPFIVAIHQTGGTVNGGYSASYIWMLLKDLSMTGETIIPEGRGNHNSDSSEWLLSQYNAGKKMKIRRTGDPELAELYADGLYSRVTVDSMEKAFGPSWADKGFIQKATRATYRDVPNDILLESVSGEANGSSCPGASSILDNAQGSAKPSPQAETLESQKLSVKQRKAIAKSVMLAVQQSLISSGQEKTTDTTSGQVC</sequence>
<feature type="region of interest" description="Disordered" evidence="2">
    <location>
        <begin position="338"/>
        <end position="368"/>
    </location>
</feature>